<dbReference type="Proteomes" id="UP000324159">
    <property type="component" value="Unassembled WGS sequence"/>
</dbReference>
<dbReference type="InterPro" id="IPR010327">
    <property type="entry name" value="FldB/FldC_alpha/beta"/>
</dbReference>
<gene>
    <name evidence="2" type="ORF">EDC39_11171</name>
</gene>
<dbReference type="PANTHER" id="PTHR30548:SF3">
    <property type="entry name" value="2-HYDROXYACYL-COA DEHYDRATASE"/>
    <property type="match status" value="1"/>
</dbReference>
<comment type="similarity">
    <text evidence="1">Belongs to the FldB/FldC dehydratase alpha/beta subunit family.</text>
</comment>
<dbReference type="RefSeq" id="WP_148896534.1">
    <property type="nucleotide sequence ID" value="NZ_VNIB01000011.1"/>
</dbReference>
<reference evidence="2 3" key="1">
    <citation type="submission" date="2019-07" db="EMBL/GenBank/DDBJ databases">
        <title>Genomic Encyclopedia of Type Strains, Phase IV (KMG-IV): sequencing the most valuable type-strain genomes for metagenomic binning, comparative biology and taxonomic classification.</title>
        <authorList>
            <person name="Goeker M."/>
        </authorList>
    </citation>
    <scope>NUCLEOTIDE SEQUENCE [LARGE SCALE GENOMIC DNA]</scope>
    <source>
        <strain evidence="2 3">SS015</strain>
    </source>
</reference>
<accession>A0A5D3WKS3</accession>
<evidence type="ECO:0000313" key="3">
    <source>
        <dbReference type="Proteomes" id="UP000324159"/>
    </source>
</evidence>
<dbReference type="PANTHER" id="PTHR30548">
    <property type="entry name" value="2-HYDROXYGLUTARYL-COA DEHYDRATASE, D-COMPONENT-RELATED"/>
    <property type="match status" value="1"/>
</dbReference>
<dbReference type="AlphaFoldDB" id="A0A5D3WKS3"/>
<dbReference type="Pfam" id="PF06050">
    <property type="entry name" value="HGD-D"/>
    <property type="match status" value="1"/>
</dbReference>
<organism evidence="2 3">
    <name type="scientific">Geothermobacter ehrlichii</name>
    <dbReference type="NCBI Taxonomy" id="213224"/>
    <lineage>
        <taxon>Bacteria</taxon>
        <taxon>Pseudomonadati</taxon>
        <taxon>Thermodesulfobacteriota</taxon>
        <taxon>Desulfuromonadia</taxon>
        <taxon>Desulfuromonadales</taxon>
        <taxon>Geothermobacteraceae</taxon>
        <taxon>Geothermobacter</taxon>
    </lineage>
</organism>
<name>A0A5D3WKS3_9BACT</name>
<evidence type="ECO:0000256" key="1">
    <source>
        <dbReference type="ARBA" id="ARBA00005806"/>
    </source>
</evidence>
<evidence type="ECO:0000313" key="2">
    <source>
        <dbReference type="EMBL" id="TYO97141.1"/>
    </source>
</evidence>
<proteinExistence type="inferred from homology"/>
<sequence length="325" mass="37010">MTGLTAPIPLEILIAAERQPVDLLQLFLQETDPAGVLDEAAQAGFAEDASIIEKGLYGTILRHGIREVVIAVTGDRPVRELATLLQQHDVRIIFFYYPLDRCRETLALEIKKLARHFDAAPVDIDRVHHRLADIRDQLHRIDRLCWQDEKISSQESFSLQLAASDMRGDPESFAAELDRFIDRAERNQPKSRSRRIACLGDVPLWNDLFLTIEEFDARVVYHEIPHQIGMPHRADSLVEQYLAFDLPYDVPARLHKSLETARERNVDGLVFIRTGNRPASGITEILLRQQTELPLLVLDCQATGPLDLCSRLRLKDFLTGLDRNQ</sequence>
<comment type="caution">
    <text evidence="2">The sequence shown here is derived from an EMBL/GenBank/DDBJ whole genome shotgun (WGS) entry which is preliminary data.</text>
</comment>
<dbReference type="OrthoDB" id="9810278at2"/>
<keyword evidence="3" id="KW-1185">Reference proteome</keyword>
<protein>
    <submittedName>
        <fullName evidence="2">2-hydroxyglutaryl-CoA dehydratase D-component</fullName>
    </submittedName>
</protein>
<dbReference type="EMBL" id="VNIB01000011">
    <property type="protein sequence ID" value="TYO97141.1"/>
    <property type="molecule type" value="Genomic_DNA"/>
</dbReference>